<evidence type="ECO:0000259" key="1">
    <source>
        <dbReference type="PROSITE" id="PS51186"/>
    </source>
</evidence>
<keyword evidence="3" id="KW-1185">Reference proteome</keyword>
<dbReference type="PANTHER" id="PTHR41700">
    <property type="entry name" value="GCN5-RELATED N-ACETYLTRANSFERASE"/>
    <property type="match status" value="1"/>
</dbReference>
<dbReference type="InterPro" id="IPR016181">
    <property type="entry name" value="Acyl_CoA_acyltransferase"/>
</dbReference>
<organism evidence="2 3">
    <name type="scientific">Microbacterium mangrovi</name>
    <dbReference type="NCBI Taxonomy" id="1348253"/>
    <lineage>
        <taxon>Bacteria</taxon>
        <taxon>Bacillati</taxon>
        <taxon>Actinomycetota</taxon>
        <taxon>Actinomycetes</taxon>
        <taxon>Micrococcales</taxon>
        <taxon>Microbacteriaceae</taxon>
        <taxon>Microbacterium</taxon>
    </lineage>
</organism>
<dbReference type="OrthoDB" id="9797990at2"/>
<reference evidence="2 3" key="1">
    <citation type="submission" date="2014-11" db="EMBL/GenBank/DDBJ databases">
        <title>Genome sequence of Microbacterium mangrovi MUSC 115(T).</title>
        <authorList>
            <person name="Lee L.-H."/>
        </authorList>
    </citation>
    <scope>NUCLEOTIDE SEQUENCE [LARGE SCALE GENOMIC DNA]</scope>
    <source>
        <strain evidence="2 3">MUSC 115</strain>
    </source>
</reference>
<dbReference type="AlphaFoldDB" id="A0A0B2A875"/>
<accession>A0A0B2A875</accession>
<dbReference type="SUPFAM" id="SSF55729">
    <property type="entry name" value="Acyl-CoA N-acyltransferases (Nat)"/>
    <property type="match status" value="1"/>
</dbReference>
<feature type="domain" description="N-acetyltransferase" evidence="1">
    <location>
        <begin position="13"/>
        <end position="159"/>
    </location>
</feature>
<name>A0A0B2A875_9MICO</name>
<sequence>MRRVASVETPASLDIRPLDTVEAAFAASDVLSQVWGGDRTGMPANLLRALAHAGNYAYGVYDADRIVGASVAFFGPPDARTLHSHITGLLPAHRGHGEGRALKLHQRDWALAHGADRVTWTFDPLVARNAHFNIRVLGVRVVEYLVDHYGAMDDGVNRGDESDRLLVSWDLLAPPPQPGETVASVAVPRDIETIRRTTGDALVWRRRVREQMLAQFAAGLVVGGFDDEHGYLFVRP</sequence>
<gene>
    <name evidence="2" type="ORF">LK09_00015</name>
</gene>
<dbReference type="GO" id="GO:0016747">
    <property type="term" value="F:acyltransferase activity, transferring groups other than amino-acyl groups"/>
    <property type="evidence" value="ECO:0007669"/>
    <property type="project" value="InterPro"/>
</dbReference>
<protein>
    <recommendedName>
        <fullName evidence="1">N-acetyltransferase domain-containing protein</fullName>
    </recommendedName>
</protein>
<dbReference type="CDD" id="cd04301">
    <property type="entry name" value="NAT_SF"/>
    <property type="match status" value="1"/>
</dbReference>
<dbReference type="InterPro" id="IPR000182">
    <property type="entry name" value="GNAT_dom"/>
</dbReference>
<dbReference type="PANTHER" id="PTHR41700:SF1">
    <property type="entry name" value="N-ACETYLTRANSFERASE DOMAIN-CONTAINING PROTEIN"/>
    <property type="match status" value="1"/>
</dbReference>
<proteinExistence type="predicted"/>
<dbReference type="PROSITE" id="PS51186">
    <property type="entry name" value="GNAT"/>
    <property type="match status" value="1"/>
</dbReference>
<comment type="caution">
    <text evidence="2">The sequence shown here is derived from an EMBL/GenBank/DDBJ whole genome shotgun (WGS) entry which is preliminary data.</text>
</comment>
<evidence type="ECO:0000313" key="3">
    <source>
        <dbReference type="Proteomes" id="UP000031030"/>
    </source>
</evidence>
<dbReference type="EMBL" id="JTDK01000001">
    <property type="protein sequence ID" value="KHK99783.1"/>
    <property type="molecule type" value="Genomic_DNA"/>
</dbReference>
<dbReference type="Pfam" id="PF00583">
    <property type="entry name" value="Acetyltransf_1"/>
    <property type="match status" value="1"/>
</dbReference>
<dbReference type="InterPro" id="IPR038764">
    <property type="entry name" value="GNAT_N_AcTrfase_prd"/>
</dbReference>
<dbReference type="STRING" id="1348253.LK09_00015"/>
<dbReference type="RefSeq" id="WP_039393963.1">
    <property type="nucleotide sequence ID" value="NZ_JTDK01000001.1"/>
</dbReference>
<dbReference type="Proteomes" id="UP000031030">
    <property type="component" value="Unassembled WGS sequence"/>
</dbReference>
<evidence type="ECO:0000313" key="2">
    <source>
        <dbReference type="EMBL" id="KHK99783.1"/>
    </source>
</evidence>
<dbReference type="Gene3D" id="3.40.630.30">
    <property type="match status" value="1"/>
</dbReference>